<dbReference type="RefSeq" id="WP_184422930.1">
    <property type="nucleotide sequence ID" value="NZ_AP027362.1"/>
</dbReference>
<feature type="domain" description="Nitroreductase" evidence="9">
    <location>
        <begin position="24"/>
        <end position="162"/>
    </location>
</feature>
<sequence>MNDSLSLLLTRQSTAKLCPPAPISNEIDKIIAAGMRAPDHGCLTPWHFTVVQNEGLDTLSDIFVKAISTTETDQAKLDKAAKMPFRAPLIIVVSTDYKSHDKVPEKEQFLAAGCACHAMQMACVALGYGAIWRSGAISYNEDVKTALNVSPENDIVGFLYIGSMPKDYLVKGTKSTEGIVSYL</sequence>
<keyword evidence="5 7" id="KW-0560">Oxidoreductase</keyword>
<gene>
    <name evidence="10" type="ORF">HNQ55_000849</name>
</gene>
<evidence type="ECO:0000256" key="4">
    <source>
        <dbReference type="ARBA" id="ARBA00022857"/>
    </source>
</evidence>
<organism evidence="10 11">
    <name type="scientific">Thalassotalea piscium</name>
    <dbReference type="NCBI Taxonomy" id="1230533"/>
    <lineage>
        <taxon>Bacteria</taxon>
        <taxon>Pseudomonadati</taxon>
        <taxon>Pseudomonadota</taxon>
        <taxon>Gammaproteobacteria</taxon>
        <taxon>Alteromonadales</taxon>
        <taxon>Colwelliaceae</taxon>
        <taxon>Thalassotalea</taxon>
    </lineage>
</organism>
<evidence type="ECO:0000256" key="3">
    <source>
        <dbReference type="ARBA" id="ARBA00022643"/>
    </source>
</evidence>
<comment type="similarity">
    <text evidence="1 7">Belongs to the nitroreductase family.</text>
</comment>
<feature type="binding site" evidence="8">
    <location>
        <position position="36"/>
    </location>
    <ligand>
        <name>FMN</name>
        <dbReference type="ChEBI" id="CHEBI:58210"/>
        <note>ligand shared between dimeric partners</note>
    </ligand>
</feature>
<dbReference type="SUPFAM" id="SSF55469">
    <property type="entry name" value="FMN-dependent nitroreductase-like"/>
    <property type="match status" value="1"/>
</dbReference>
<evidence type="ECO:0000313" key="11">
    <source>
        <dbReference type="Proteomes" id="UP000537141"/>
    </source>
</evidence>
<protein>
    <recommendedName>
        <fullName evidence="7">Putative NAD(P)H nitroreductase</fullName>
        <ecNumber evidence="7">1.-.-.-</ecNumber>
    </recommendedName>
</protein>
<dbReference type="EMBL" id="JACHHU010000004">
    <property type="protein sequence ID" value="MBB6542362.1"/>
    <property type="molecule type" value="Genomic_DNA"/>
</dbReference>
<dbReference type="InterPro" id="IPR029479">
    <property type="entry name" value="Nitroreductase"/>
</dbReference>
<keyword evidence="6 7" id="KW-0520">NAD</keyword>
<keyword evidence="4 7" id="KW-0521">NADP</keyword>
<evidence type="ECO:0000256" key="7">
    <source>
        <dbReference type="PIRNR" id="PIRNR000232"/>
    </source>
</evidence>
<keyword evidence="11" id="KW-1185">Reference proteome</keyword>
<dbReference type="GO" id="GO:0016491">
    <property type="term" value="F:oxidoreductase activity"/>
    <property type="evidence" value="ECO:0007669"/>
    <property type="project" value="UniProtKB-UniRule"/>
</dbReference>
<dbReference type="Gene3D" id="3.40.109.10">
    <property type="entry name" value="NADH Oxidase"/>
    <property type="match status" value="1"/>
</dbReference>
<dbReference type="InterPro" id="IPR026021">
    <property type="entry name" value="YdjA-like"/>
</dbReference>
<evidence type="ECO:0000256" key="6">
    <source>
        <dbReference type="ARBA" id="ARBA00023027"/>
    </source>
</evidence>
<dbReference type="PANTHER" id="PTHR43821">
    <property type="entry name" value="NAD(P)H NITROREDUCTASE YDJA-RELATED"/>
    <property type="match status" value="1"/>
</dbReference>
<evidence type="ECO:0000256" key="8">
    <source>
        <dbReference type="PIRSR" id="PIRSR000232-1"/>
    </source>
</evidence>
<reference evidence="10 11" key="1">
    <citation type="submission" date="2020-08" db="EMBL/GenBank/DDBJ databases">
        <title>Genomic Encyclopedia of Type Strains, Phase IV (KMG-IV): sequencing the most valuable type-strain genomes for metagenomic binning, comparative biology and taxonomic classification.</title>
        <authorList>
            <person name="Goeker M."/>
        </authorList>
    </citation>
    <scope>NUCLEOTIDE SEQUENCE [LARGE SCALE GENOMIC DNA]</scope>
    <source>
        <strain evidence="10 11">DSM 26287</strain>
    </source>
</reference>
<dbReference type="InterPro" id="IPR052530">
    <property type="entry name" value="NAD(P)H_nitroreductase"/>
</dbReference>
<name>A0A7X0NF82_9GAMM</name>
<comment type="cofactor">
    <cofactor evidence="8">
        <name>FMN</name>
        <dbReference type="ChEBI" id="CHEBI:58210"/>
    </cofactor>
    <text evidence="8">Binds 1 FMN per subunit.</text>
</comment>
<evidence type="ECO:0000256" key="5">
    <source>
        <dbReference type="ARBA" id="ARBA00023002"/>
    </source>
</evidence>
<accession>A0A7X0NF82</accession>
<dbReference type="NCBIfam" id="NF008088">
    <property type="entry name" value="PRK10828.1"/>
    <property type="match status" value="1"/>
</dbReference>
<dbReference type="CDD" id="cd02135">
    <property type="entry name" value="YdjA-like"/>
    <property type="match status" value="1"/>
</dbReference>
<dbReference type="PIRSF" id="PIRSF000232">
    <property type="entry name" value="YdjA"/>
    <property type="match status" value="1"/>
</dbReference>
<keyword evidence="3 7" id="KW-0288">FMN</keyword>
<proteinExistence type="inferred from homology"/>
<feature type="binding site" evidence="8">
    <location>
        <position position="40"/>
    </location>
    <ligand>
        <name>FMN</name>
        <dbReference type="ChEBI" id="CHEBI:58210"/>
        <note>ligand shared between dimeric partners</note>
    </ligand>
</feature>
<comment type="caution">
    <text evidence="10">The sequence shown here is derived from an EMBL/GenBank/DDBJ whole genome shotgun (WGS) entry which is preliminary data.</text>
</comment>
<dbReference type="Proteomes" id="UP000537141">
    <property type="component" value="Unassembled WGS sequence"/>
</dbReference>
<evidence type="ECO:0000256" key="2">
    <source>
        <dbReference type="ARBA" id="ARBA00022630"/>
    </source>
</evidence>
<feature type="binding site" description="in other chain" evidence="8">
    <location>
        <begin position="132"/>
        <end position="134"/>
    </location>
    <ligand>
        <name>FMN</name>
        <dbReference type="ChEBI" id="CHEBI:58210"/>
        <note>ligand shared between dimeric partners</note>
    </ligand>
</feature>
<evidence type="ECO:0000259" key="9">
    <source>
        <dbReference type="Pfam" id="PF00881"/>
    </source>
</evidence>
<evidence type="ECO:0000313" key="10">
    <source>
        <dbReference type="EMBL" id="MBB6542362.1"/>
    </source>
</evidence>
<evidence type="ECO:0000256" key="1">
    <source>
        <dbReference type="ARBA" id="ARBA00007118"/>
    </source>
</evidence>
<dbReference type="InterPro" id="IPR000415">
    <property type="entry name" value="Nitroreductase-like"/>
</dbReference>
<feature type="binding site" description="in other chain" evidence="8">
    <location>
        <begin position="11"/>
        <end position="13"/>
    </location>
    <ligand>
        <name>FMN</name>
        <dbReference type="ChEBI" id="CHEBI:58210"/>
        <note>ligand shared between dimeric partners</note>
    </ligand>
</feature>
<dbReference type="PANTHER" id="PTHR43821:SF1">
    <property type="entry name" value="NAD(P)H NITROREDUCTASE YDJA-RELATED"/>
    <property type="match status" value="1"/>
</dbReference>
<dbReference type="Pfam" id="PF00881">
    <property type="entry name" value="Nitroreductase"/>
    <property type="match status" value="1"/>
</dbReference>
<dbReference type="AlphaFoldDB" id="A0A7X0NF82"/>
<keyword evidence="2 7" id="KW-0285">Flavoprotein</keyword>
<dbReference type="EC" id="1.-.-.-" evidence="7"/>